<dbReference type="RefSeq" id="WP_225999816.1">
    <property type="nucleotide sequence ID" value="NZ_JAVDUG010000007.1"/>
</dbReference>
<sequence length="114" mass="13152">MANIYLQVGKKIRLYRKAMKLTQEELGEQLQIDQSYLGRIERGEINITLETLAKISKALHVRPVQLLEDDKNHSNEKLKSETLDKIDSTLLSLSNQELQVVHRLIKEALALKEM</sequence>
<dbReference type="PANTHER" id="PTHR46797:SF23">
    <property type="entry name" value="HTH-TYPE TRANSCRIPTIONAL REGULATOR SUTR"/>
    <property type="match status" value="1"/>
</dbReference>
<dbReference type="Proteomes" id="UP001266807">
    <property type="component" value="Unassembled WGS sequence"/>
</dbReference>
<organism evidence="5 6">
    <name type="scientific">Paenibacillus peoriae</name>
    <dbReference type="NCBI Taxonomy" id="59893"/>
    <lineage>
        <taxon>Bacteria</taxon>
        <taxon>Bacillati</taxon>
        <taxon>Bacillota</taxon>
        <taxon>Bacilli</taxon>
        <taxon>Bacillales</taxon>
        <taxon>Paenibacillaceae</taxon>
        <taxon>Paenibacillus</taxon>
    </lineage>
</organism>
<dbReference type="CDD" id="cd00093">
    <property type="entry name" value="HTH_XRE"/>
    <property type="match status" value="1"/>
</dbReference>
<dbReference type="Gene3D" id="1.10.260.40">
    <property type="entry name" value="lambda repressor-like DNA-binding domains"/>
    <property type="match status" value="1"/>
</dbReference>
<protein>
    <submittedName>
        <fullName evidence="5">Transcriptional regulator with XRE-family HTH domain</fullName>
    </submittedName>
</protein>
<gene>
    <name evidence="5" type="ORF">J2W98_004689</name>
</gene>
<dbReference type="InterPro" id="IPR010982">
    <property type="entry name" value="Lambda_DNA-bd_dom_sf"/>
</dbReference>
<evidence type="ECO:0000313" key="6">
    <source>
        <dbReference type="Proteomes" id="UP001266807"/>
    </source>
</evidence>
<name>A0ABU1QMK6_9BACL</name>
<proteinExistence type="predicted"/>
<dbReference type="InterPro" id="IPR001387">
    <property type="entry name" value="Cro/C1-type_HTH"/>
</dbReference>
<keyword evidence="2" id="KW-0238">DNA-binding</keyword>
<evidence type="ECO:0000313" key="5">
    <source>
        <dbReference type="EMBL" id="MDR6780394.1"/>
    </source>
</evidence>
<evidence type="ECO:0000256" key="3">
    <source>
        <dbReference type="ARBA" id="ARBA00023163"/>
    </source>
</evidence>
<evidence type="ECO:0000256" key="2">
    <source>
        <dbReference type="ARBA" id="ARBA00023125"/>
    </source>
</evidence>
<evidence type="ECO:0000259" key="4">
    <source>
        <dbReference type="PROSITE" id="PS50943"/>
    </source>
</evidence>
<accession>A0ABU1QMK6</accession>
<dbReference type="Pfam" id="PF01381">
    <property type="entry name" value="HTH_3"/>
    <property type="match status" value="1"/>
</dbReference>
<comment type="caution">
    <text evidence="5">The sequence shown here is derived from an EMBL/GenBank/DDBJ whole genome shotgun (WGS) entry which is preliminary data.</text>
</comment>
<feature type="domain" description="HTH cro/C1-type" evidence="4">
    <location>
        <begin position="12"/>
        <end position="66"/>
    </location>
</feature>
<keyword evidence="3" id="KW-0804">Transcription</keyword>
<dbReference type="SMART" id="SM00530">
    <property type="entry name" value="HTH_XRE"/>
    <property type="match status" value="1"/>
</dbReference>
<keyword evidence="6" id="KW-1185">Reference proteome</keyword>
<evidence type="ECO:0000256" key="1">
    <source>
        <dbReference type="ARBA" id="ARBA00023015"/>
    </source>
</evidence>
<keyword evidence="1" id="KW-0805">Transcription regulation</keyword>
<reference evidence="5 6" key="1">
    <citation type="submission" date="2023-07" db="EMBL/GenBank/DDBJ databases">
        <title>Sorghum-associated microbial communities from plants grown in Nebraska, USA.</title>
        <authorList>
            <person name="Schachtman D."/>
        </authorList>
    </citation>
    <scope>NUCLEOTIDE SEQUENCE [LARGE SCALE GENOMIC DNA]</scope>
    <source>
        <strain evidence="5 6">BE143</strain>
    </source>
</reference>
<dbReference type="PANTHER" id="PTHR46797">
    <property type="entry name" value="HTH-TYPE TRANSCRIPTIONAL REGULATOR"/>
    <property type="match status" value="1"/>
</dbReference>
<dbReference type="InterPro" id="IPR050807">
    <property type="entry name" value="TransReg_Diox_bact_type"/>
</dbReference>
<dbReference type="PROSITE" id="PS50943">
    <property type="entry name" value="HTH_CROC1"/>
    <property type="match status" value="1"/>
</dbReference>
<dbReference type="EMBL" id="JAVDUG010000007">
    <property type="protein sequence ID" value="MDR6780394.1"/>
    <property type="molecule type" value="Genomic_DNA"/>
</dbReference>
<dbReference type="SUPFAM" id="SSF47413">
    <property type="entry name" value="lambda repressor-like DNA-binding domains"/>
    <property type="match status" value="1"/>
</dbReference>